<organism evidence="1 2">
    <name type="scientific">Chryseolinea serpens</name>
    <dbReference type="NCBI Taxonomy" id="947013"/>
    <lineage>
        <taxon>Bacteria</taxon>
        <taxon>Pseudomonadati</taxon>
        <taxon>Bacteroidota</taxon>
        <taxon>Cytophagia</taxon>
        <taxon>Cytophagales</taxon>
        <taxon>Fulvivirgaceae</taxon>
        <taxon>Chryseolinea</taxon>
    </lineage>
</organism>
<protein>
    <submittedName>
        <fullName evidence="1">Uncharacterized protein</fullName>
    </submittedName>
</protein>
<evidence type="ECO:0000313" key="2">
    <source>
        <dbReference type="Proteomes" id="UP000184212"/>
    </source>
</evidence>
<name>A0A1M5ML49_9BACT</name>
<dbReference type="STRING" id="947013.SAMN04488109_1802"/>
<dbReference type="RefSeq" id="WP_073132918.1">
    <property type="nucleotide sequence ID" value="NZ_FQWQ01000001.1"/>
</dbReference>
<accession>A0A1M5ML49</accession>
<keyword evidence="2" id="KW-1185">Reference proteome</keyword>
<dbReference type="EMBL" id="FQWQ01000001">
    <property type="protein sequence ID" value="SHG78038.1"/>
    <property type="molecule type" value="Genomic_DNA"/>
</dbReference>
<dbReference type="OrthoDB" id="9814627at2"/>
<gene>
    <name evidence="1" type="ORF">SAMN04488109_1802</name>
</gene>
<reference evidence="1 2" key="1">
    <citation type="submission" date="2016-11" db="EMBL/GenBank/DDBJ databases">
        <authorList>
            <person name="Jaros S."/>
            <person name="Januszkiewicz K."/>
            <person name="Wedrychowicz H."/>
        </authorList>
    </citation>
    <scope>NUCLEOTIDE SEQUENCE [LARGE SCALE GENOMIC DNA]</scope>
    <source>
        <strain evidence="1 2">DSM 24574</strain>
    </source>
</reference>
<dbReference type="Proteomes" id="UP000184212">
    <property type="component" value="Unassembled WGS sequence"/>
</dbReference>
<sequence>MIRNRFLLKFISAFFFLEMLGSVIQPAMLFALTAGPSSPEFSSFEPVDTTDMVNLASGQLVYNMPLLEVPGPAGGYPLSLSYHSGILGEQEASWVGLGWTLNPGSINRTINGFPDDNIGARREVRDYWDGGTTVTKTSTMGASFAGIGVNFTTAKTQDTYRGFSVNHYTSVSFNPVSAFASRAFAFNKQSPNANFLRSQGIELLGQQSSLDFNINSGIKTSLTLAGYTFNQKNNAAGTLSSHSWTVDGGAVQFGIKEVGLGFSYSLRDYYTRYWSDQSDALYAFGSLYSAKSNDAQDIFNHNENFAYSEFQSVSNDIYDIYDATVSDANQWDVHDDADVAKQIGGSFPAHDRYDVLGQGLGGNIEPYIFENGDMRGKEAYERDLVVGTPLTDFKSLDYKSLRKFTPGKKVDFRFKNDFSNKLSVSPQSITSGTTFSINAQTVVADADGFENNATSQQLEGSRHVEWFTNKEIHDGDAKAKKFVDCYALPSDRPLQREVYENYLQPESCMPYSKATIRGKGSGMIKTDNYDDADLYDNIDATFQSLKPRTISTAEMIGGFMITNESGVTYHYALPAYASNEYTRMKMKKPLKGAATITEMKNIEPYAYTWLLTAVTGPDFVDRGPTGTANGILDDADLGYWVKFDYGRWADNYQWRTPQTGYLTELESSYASFSYGIKELYYLDAIETKTHKAVFVKSKRLDGRGVTSRLEGGSNPRRYSMEFKWYENALQKNGRLQFSVSPVSTLKLDAIYLYDKKDMGQVLLQKDRSNWYDNFPTNAPAVYGYSDGHSEDDDYSYQIPYSDPPKYVTIKKGEDAIKINYHNGDLVFDQGDIDQIPNAVDKDNVAKLAAKIIRFETDYTLSVDVPNSFDYFSNFGNQTCANPQGICTDPKTDFNFEWPYARKSGCHDPYRAHGAPFCCDMYNNQVMTGYSRDKAAFYSLDPIADMDYSNAEICRDGSGKYAGNEFRFKRTGKLTLTAVKVLGHGGADILPSTKFAYDLNPGYNKEKFDNWGFYKSDFVTNSDVLPYDEATTPTRQSRRVTEASAQLTWAWSLSAVTTQLGATIDIDYESNTFSKSVYDDNKTLFEVESVERYLPSEVKIKFKEKGINVSDYFVPGDPADMRIFMVGNFGNTGTPVPSYFVNTSYIVNVQDDYIVLNDVGVYNALQPNRTFTWNGETKTMTSYFVCGAVSVSDFVGGGDIGGTATLSGGGPRVKSISVETLGGHVQETEYYYNLPGTTNSSGVTTYKPYNAIGITFPTEKDFFRNLVSENSQNNRNLMQYRTKFQKYLNQMIEKVLVFGREAPGPGVMYEFVTIRNKYDDKYLDSYSTQQFEVFDENMITYDFVDYGTLDKQRRNVTLRNQSTGVGDVKRVQTFSYQNNQLIHEKKFGYLYDNETNAIETTLQSQRQGLVEQAFHKFITVKDFINHGVDDDNNRDVDEIFSIDRAVVSVRSDQATAMTSMEERNFVTGNTAKTEFSAFDFYSGKPIKSRVTDTYGQVFVTETVPAYSLKEGGAAVYPQMGVRLKSLDNRHMLSQEAATYVYKIDGSGAPQYLQSGAVQTWSDDVPVLQPGNVESASAPQVGIFRKFQTFSFIGDPTLDVNSTNGLYPYSEVVRFNAWKRGDQVPPGWQKEEEESLYDANSHSLMAFDVNGRFSTVKMSLDQSDVMAIAGNAEHREVGYSGAEEVPDSQNQIGSGVYVEGGGFSLAAHTGTRAVTASINQKAFRFSLRPKARKYHVSVWSLQPVAKIKYKLGSNLTVETVVTNVGKAGNWYLLEADIDMSGISANDALQTLDVWCESSGGTSTFDDFRFHPFDSEMTSYVYNSWGEVWYILDAQNTFSRFEYDGVGHLTDTYRETFDNGEIHVAAQVYHYGRVR</sequence>
<proteinExistence type="predicted"/>
<evidence type="ECO:0000313" key="1">
    <source>
        <dbReference type="EMBL" id="SHG78038.1"/>
    </source>
</evidence>